<dbReference type="Proteomes" id="UP000245507">
    <property type="component" value="Unassembled WGS sequence"/>
</dbReference>
<reference evidence="1 2" key="1">
    <citation type="submission" date="2018-05" db="EMBL/GenBank/DDBJ databases">
        <title>Nocardioides silvaticus genome.</title>
        <authorList>
            <person name="Li C."/>
            <person name="Wang G."/>
        </authorList>
    </citation>
    <scope>NUCLEOTIDE SEQUENCE [LARGE SCALE GENOMIC DNA]</scope>
    <source>
        <strain evidence="1 2">CCTCC AB 2018079</strain>
    </source>
</reference>
<comment type="caution">
    <text evidence="1">The sequence shown here is derived from an EMBL/GenBank/DDBJ whole genome shotgun (WGS) entry which is preliminary data.</text>
</comment>
<evidence type="ECO:0000313" key="1">
    <source>
        <dbReference type="EMBL" id="PWN03876.1"/>
    </source>
</evidence>
<proteinExistence type="predicted"/>
<gene>
    <name evidence="1" type="ORF">DJ010_07380</name>
</gene>
<evidence type="ECO:0000313" key="2">
    <source>
        <dbReference type="Proteomes" id="UP000245507"/>
    </source>
</evidence>
<dbReference type="RefSeq" id="WP_109692964.1">
    <property type="nucleotide sequence ID" value="NZ_QGDD01000002.1"/>
</dbReference>
<organism evidence="1 2">
    <name type="scientific">Nocardioides silvaticus</name>
    <dbReference type="NCBI Taxonomy" id="2201891"/>
    <lineage>
        <taxon>Bacteria</taxon>
        <taxon>Bacillati</taxon>
        <taxon>Actinomycetota</taxon>
        <taxon>Actinomycetes</taxon>
        <taxon>Propionibacteriales</taxon>
        <taxon>Nocardioidaceae</taxon>
        <taxon>Nocardioides</taxon>
    </lineage>
</organism>
<accession>A0A316TWB3</accession>
<sequence length="440" mass="44786">MSLTLPRALRRGILGVVTALLAALVTVVDIGGLTTSVAHAAAPAGTEPVYHAVSGGTRINVAGVVKSDLTAASSLRVETAPRAVENKTANVDVLNGVAHVEAIQSRNSTRKVLGGIEVSSYARIAGVSLLNGLIKADAIETTATATIRNGEVSRTGKTRFVGVKIGNQKIPFNVPKNTGITIPGVLSVVVNDVRGQVGGDALIKSQATGLRIVLLKPQAGLSAGASIELTPTMARILIPEPIEGSPAFGYAYSTQVGVHVGDALNIRSAPTAVVICPAGGTNGVELDNSTAKVLLPGVVKANVLSNTANATVTSDLTDATMSARIGAVNLLNGLITLNAVTAEAHVVKSGTDPTVKEATAKIVGLTIAGKSIPIGVEPNTTIEVPGLVKVIINEQTDLPFPYDGIAVRALHIQALPGAPKDIAGIDIEVGVAGAWVLRTP</sequence>
<keyword evidence="2" id="KW-1185">Reference proteome</keyword>
<dbReference type="NCBIfam" id="NF040603">
    <property type="entry name" value="choice_anch_P"/>
    <property type="match status" value="2"/>
</dbReference>
<name>A0A316TWB3_9ACTN</name>
<dbReference type="AlphaFoldDB" id="A0A316TWB3"/>
<dbReference type="OrthoDB" id="3774957at2"/>
<protein>
    <submittedName>
        <fullName evidence="1">Uncharacterized protein</fullName>
    </submittedName>
</protein>
<dbReference type="EMBL" id="QGDD01000002">
    <property type="protein sequence ID" value="PWN03876.1"/>
    <property type="molecule type" value="Genomic_DNA"/>
</dbReference>